<evidence type="ECO:0000313" key="2">
    <source>
        <dbReference type="EMBL" id="KAL1794887.1"/>
    </source>
</evidence>
<sequence length="461" mass="51474">MRATLAATNFSPAEVPSLYVRSQSSEKNSYRKENFVRAPRKSEESKSDTGGDQCQRKTFRKGSIRKLGSLFGRDGGIRSSVASSSPLATVVNSESADDDESVEAECTVEPVTLASSTEIISPAGSMKEVEILERHRKFAQLQAPGTDGTTTLTTEPGGYAQYEYNDTVGNMNYKEEFQESKDTHVVHDRARTPPSNRNHHQRHESLHVNLTPEDVKRFAAEIRNMTIADVHLSLFGYWIKESDENFKEAKKHLRELGVDRGYNLSRLNNHCLEELCRDVLDVRPTECRTTIIKQQAAIEEAMLQFLTPTRSSSQPVLPRDDALPPSLREQRERMIIETATRSVSLGSPGGPRDYPPNTPDRPLPLSPHSPSSTLSSPPFALEFHSPRTVLGASDNFSMLESYRGSSDGSLEGTSDWDLRVANIYEQVVSLKDASQIDQVIADLQELKALYPSRETENRVFE</sequence>
<name>A0ABR3UEF4_9PLEO</name>
<feature type="compositionally biased region" description="Basic and acidic residues" evidence="1">
    <location>
        <begin position="28"/>
        <end position="49"/>
    </location>
</feature>
<dbReference type="EMBL" id="JBHGVX010000006">
    <property type="protein sequence ID" value="KAL1794887.1"/>
    <property type="molecule type" value="Genomic_DNA"/>
</dbReference>
<gene>
    <name evidence="2" type="ORF">ACET3X_006703</name>
</gene>
<organism evidence="2 3">
    <name type="scientific">Alternaria dauci</name>
    <dbReference type="NCBI Taxonomy" id="48095"/>
    <lineage>
        <taxon>Eukaryota</taxon>
        <taxon>Fungi</taxon>
        <taxon>Dikarya</taxon>
        <taxon>Ascomycota</taxon>
        <taxon>Pezizomycotina</taxon>
        <taxon>Dothideomycetes</taxon>
        <taxon>Pleosporomycetidae</taxon>
        <taxon>Pleosporales</taxon>
        <taxon>Pleosporineae</taxon>
        <taxon>Pleosporaceae</taxon>
        <taxon>Alternaria</taxon>
        <taxon>Alternaria sect. Porri</taxon>
    </lineage>
</organism>
<comment type="caution">
    <text evidence="2">The sequence shown here is derived from an EMBL/GenBank/DDBJ whole genome shotgun (WGS) entry which is preliminary data.</text>
</comment>
<reference evidence="2 3" key="1">
    <citation type="submission" date="2024-09" db="EMBL/GenBank/DDBJ databases">
        <title>T2T genomes of carrot and Alternaria dauci and their utility for understanding host-pathogen interaction during carrot leaf blight disease.</title>
        <authorList>
            <person name="Liu W."/>
            <person name="Xu S."/>
            <person name="Ou C."/>
            <person name="Liu X."/>
            <person name="Zhuang F."/>
            <person name="Deng X.W."/>
        </authorList>
    </citation>
    <scope>NUCLEOTIDE SEQUENCE [LARGE SCALE GENOMIC DNA]</scope>
    <source>
        <strain evidence="2 3">A2016</strain>
    </source>
</reference>
<feature type="compositionally biased region" description="Pro residues" evidence="1">
    <location>
        <begin position="353"/>
        <end position="367"/>
    </location>
</feature>
<keyword evidence="3" id="KW-1185">Reference proteome</keyword>
<dbReference type="RefSeq" id="XP_069305471.1">
    <property type="nucleotide sequence ID" value="XM_069452862.1"/>
</dbReference>
<dbReference type="Proteomes" id="UP001578633">
    <property type="component" value="Chromosome 6"/>
</dbReference>
<feature type="region of interest" description="Disordered" evidence="1">
    <location>
        <begin position="338"/>
        <end position="376"/>
    </location>
</feature>
<dbReference type="GeneID" id="96087025"/>
<protein>
    <submittedName>
        <fullName evidence="2">Uncharacterized protein</fullName>
    </submittedName>
</protein>
<feature type="region of interest" description="Disordered" evidence="1">
    <location>
        <begin position="16"/>
        <end position="57"/>
    </location>
</feature>
<evidence type="ECO:0000313" key="3">
    <source>
        <dbReference type="Proteomes" id="UP001578633"/>
    </source>
</evidence>
<accession>A0ABR3UEF4</accession>
<evidence type="ECO:0000256" key="1">
    <source>
        <dbReference type="SAM" id="MobiDB-lite"/>
    </source>
</evidence>
<feature type="region of interest" description="Disordered" evidence="1">
    <location>
        <begin position="82"/>
        <end position="102"/>
    </location>
</feature>
<proteinExistence type="predicted"/>